<feature type="domain" description="BEACH" evidence="5">
    <location>
        <begin position="1924"/>
        <end position="2213"/>
    </location>
</feature>
<dbReference type="InterPro" id="IPR015943">
    <property type="entry name" value="WD40/YVTN_repeat-like_dom_sf"/>
</dbReference>
<feature type="compositionally biased region" description="Polar residues" evidence="4">
    <location>
        <begin position="2293"/>
        <end position="2307"/>
    </location>
</feature>
<comment type="caution">
    <text evidence="8">The sequence shown here is derived from an EMBL/GenBank/DDBJ whole genome shotgun (WGS) entry which is preliminary data.</text>
</comment>
<dbReference type="InterPro" id="IPR000409">
    <property type="entry name" value="BEACH_dom"/>
</dbReference>
<dbReference type="Pfam" id="PF13385">
    <property type="entry name" value="Laminin_G_3"/>
    <property type="match status" value="1"/>
</dbReference>
<reference evidence="7 9" key="1">
    <citation type="submission" date="2021-11" db="EMBL/GenBank/DDBJ databases">
        <authorList>
            <person name="Islam A."/>
            <person name="Islam S."/>
            <person name="Flora M.S."/>
            <person name="Rahman M."/>
            <person name="Ziaur R.M."/>
            <person name="Epstein J.H."/>
            <person name="Hassan M."/>
            <person name="Klassen M."/>
            <person name="Woodard K."/>
            <person name="Webb A."/>
            <person name="Webby R.J."/>
            <person name="El Zowalaty M.E."/>
        </authorList>
    </citation>
    <scope>NUCLEOTIDE SEQUENCE [LARGE SCALE GENOMIC DNA]</scope>
    <source>
        <strain evidence="7">Pf1</strain>
    </source>
</reference>
<proteinExistence type="predicted"/>
<dbReference type="SMART" id="SM00320">
    <property type="entry name" value="WD40"/>
    <property type="match status" value="3"/>
</dbReference>
<dbReference type="Pfam" id="PF02138">
    <property type="entry name" value="Beach"/>
    <property type="match status" value="1"/>
</dbReference>
<dbReference type="InterPro" id="IPR036372">
    <property type="entry name" value="BEACH_dom_sf"/>
</dbReference>
<dbReference type="PROSITE" id="PS50197">
    <property type="entry name" value="BEACH"/>
    <property type="match status" value="1"/>
</dbReference>
<dbReference type="PROSITE" id="PS50082">
    <property type="entry name" value="WD_REPEATS_2"/>
    <property type="match status" value="1"/>
</dbReference>
<dbReference type="InterPro" id="IPR013320">
    <property type="entry name" value="ConA-like_dom_sf"/>
</dbReference>
<feature type="domain" description="BEACH-type PH" evidence="6">
    <location>
        <begin position="1791"/>
        <end position="1907"/>
    </location>
</feature>
<feature type="repeat" description="WD" evidence="3">
    <location>
        <begin position="2372"/>
        <end position="2413"/>
    </location>
</feature>
<feature type="compositionally biased region" description="Basic residues" evidence="4">
    <location>
        <begin position="2279"/>
        <end position="2292"/>
    </location>
</feature>
<keyword evidence="1 3" id="KW-0853">WD repeat</keyword>
<evidence type="ECO:0000256" key="3">
    <source>
        <dbReference type="PROSITE-ProRule" id="PRU00221"/>
    </source>
</evidence>
<dbReference type="SUPFAM" id="SSF50729">
    <property type="entry name" value="PH domain-like"/>
    <property type="match status" value="1"/>
</dbReference>
<evidence type="ECO:0000256" key="2">
    <source>
        <dbReference type="ARBA" id="ARBA00022737"/>
    </source>
</evidence>
<gene>
    <name evidence="7" type="ORF">PFR001_LOCUS6614</name>
    <name evidence="8" type="ORF">PFR002_LOCUS8027</name>
</gene>
<evidence type="ECO:0000313" key="9">
    <source>
        <dbReference type="Proteomes" id="UP001157938"/>
    </source>
</evidence>
<dbReference type="Proteomes" id="UP001159659">
    <property type="component" value="Unassembled WGS sequence"/>
</dbReference>
<dbReference type="InterPro" id="IPR023362">
    <property type="entry name" value="PH-BEACH_dom"/>
</dbReference>
<dbReference type="Proteomes" id="UP001157938">
    <property type="component" value="Unassembled WGS sequence"/>
</dbReference>
<dbReference type="SUPFAM" id="SSF49899">
    <property type="entry name" value="Concanavalin A-like lectins/glucanases"/>
    <property type="match status" value="1"/>
</dbReference>
<dbReference type="Gene3D" id="2.30.29.30">
    <property type="entry name" value="Pleckstrin-homology domain (PH domain)/Phosphotyrosine-binding domain (PTB)"/>
    <property type="match status" value="1"/>
</dbReference>
<dbReference type="Gene3D" id="2.130.10.10">
    <property type="entry name" value="YVTN repeat-like/Quinoprotein amine dehydrogenase"/>
    <property type="match status" value="2"/>
</dbReference>
<dbReference type="Gene3D" id="2.60.120.200">
    <property type="match status" value="1"/>
</dbReference>
<dbReference type="InterPro" id="IPR046851">
    <property type="entry name" value="NBCH_WD40"/>
</dbReference>
<evidence type="ECO:0000313" key="8">
    <source>
        <dbReference type="EMBL" id="CAI5736293.1"/>
    </source>
</evidence>
<dbReference type="CDD" id="cd06071">
    <property type="entry name" value="Beach"/>
    <property type="match status" value="1"/>
</dbReference>
<organism evidence="8 10">
    <name type="scientific">Peronospora farinosa</name>
    <dbReference type="NCBI Taxonomy" id="134698"/>
    <lineage>
        <taxon>Eukaryota</taxon>
        <taxon>Sar</taxon>
        <taxon>Stramenopiles</taxon>
        <taxon>Oomycota</taxon>
        <taxon>Peronosporomycetes</taxon>
        <taxon>Peronosporales</taxon>
        <taxon>Peronosporaceae</taxon>
        <taxon>Peronospora</taxon>
    </lineage>
</organism>
<keyword evidence="2" id="KW-0677">Repeat</keyword>
<evidence type="ECO:0000256" key="4">
    <source>
        <dbReference type="SAM" id="MobiDB-lite"/>
    </source>
</evidence>
<evidence type="ECO:0000259" key="6">
    <source>
        <dbReference type="PROSITE" id="PS51783"/>
    </source>
</evidence>
<dbReference type="Pfam" id="PF15787">
    <property type="entry name" value="DUF4704"/>
    <property type="match status" value="1"/>
</dbReference>
<dbReference type="InterPro" id="IPR036322">
    <property type="entry name" value="WD40_repeat_dom_sf"/>
</dbReference>
<dbReference type="SMART" id="SM01026">
    <property type="entry name" value="Beach"/>
    <property type="match status" value="1"/>
</dbReference>
<dbReference type="SUPFAM" id="SSF81837">
    <property type="entry name" value="BEACH domain"/>
    <property type="match status" value="1"/>
</dbReference>
<accession>A0AAV0UK69</accession>
<feature type="region of interest" description="Disordered" evidence="4">
    <location>
        <begin position="1560"/>
        <end position="1582"/>
    </location>
</feature>
<protein>
    <recommendedName>
        <fullName evidence="11">BEACH domain-containing protein</fullName>
    </recommendedName>
</protein>
<dbReference type="InterPro" id="IPR011993">
    <property type="entry name" value="PH-like_dom_sf"/>
</dbReference>
<sequence>MEELRTLLQDAVEAQVQTLQAIVNNRQQISYLKDPILLLLDVLSQCETTESRKETLQVLRQVFVACSTYFYDTEAFLEVPTETHSNGTRAGNIVLSALLRTLETLSRQDEVDEETGKALVEMIETLCSHHMNTTDVVNIFDFLRLGRPPARRWMLQMLKTLVEMDTLPRAIFAMRGSNAGLSLPSEHPFFTKRGYSCTFGIYLDASASNAALYSFCGRNGHGVSAMLRDNKLLVKMMAGQGVAQQIEVPFVAYVDKMKRQWVHLCIVHAKRMVFKDKLTVYVDGKSVFNGNLGYPDPLLMVGGQNSIGIDPLVDGLNGKLWSPALVGVALSEAEVQRMHWETHWKNDLNSVVAENAGLTDKSKLSFCYDARSCDLKERICYDVSGNDCDGSLGPGTSAFVTQTFVHAMDSVGGCTCFLLLLLDQIPEMVDFHPVHEFGMAEISDLLAFIGAGLSHSNVCRSHFVRLQGVRVVEFFLQSISPSYLSVSLLNSVVSILETMIDFLVSDEEVMEYIYRLLFFNTSWFLAPFDTQVKLLGEVLPTYLQMLQNPSLRKRGRVSDMASPLSSAGKFVASRATSLSDFSSSLDSKDQVDVSFFCRLLSQVYVLCASSDKNERTTGRMDLLQLAQLRELVLYKLVDLLLFPLVQHVGTSDQWRQLVAFLFRQCDIRTTDYSYDGDNAVIVEILRYLTSNLASTEPRKDAVGLPTRQLQVTTNISKLSMGTVRILWRPMLSANYNVRVAALRLFESYTSEKVVLHKSDMLMLYASFQAHTLTGDIADLLLDIVIGRKSLPHGKSRTSTEVRTGSFARMIFIPLVLLGLIHNANFDVQAVILTEIRIQLASPTMGDSVKEAIRSWPSWLSRLRALARGASVAAADVSSDIETTRGNSPKESAGLNEACSILSGDFVSAFEKLEALQVIADSRDVSGCDFALSLLQNRSQGEAVTTAVIAMVIKYFPQRWCELVGKLANQIIVDIIVYCILHVKNGWMHFLEFYFHHCQAPPDVCSLTAVICEQLVRQANQKPSVARSEIIQENVCQVAAIVSQSSLVATKTAETLKINDVVLSQGQQSSLTRNAFELWQLVLPHLSRINWDDLVVGLIQTVDYGSGDSSEETAILTHLVAPRSRSLFLALQTTIQHMVLAQTSNTNDVELTRKFCNVLERLQLIGSVQVATTSQRSSGSILPLSGSSSSRTLSLPTSGSVLSDMELSLARLTDVSMFFATIPGSDIEPDRDLIHMYSLDYCFIILEASLEKSDIETVCLLVKVMVALANTALHLRDPNAKPALTKTLQIMSSTDLTFFNELSQFRELFMLWKLHRENHRTCCDSLMFEVFADHLNAEFIQNWIYTMEHHTMEFNPYLIQQHATSQAKLLGEELQQCENMWKDIADENEVAEVVGASEQGMADKSRLVELKRSAENFASSVHKLLARSSRKSESPSLFSKSKGGVTSVLVAEECDTLHHADSRNGIVCKIDFRENNFRMRIRLKKVPEDYRTRNLSCEYPASSLTDAESKESGRRLDRRYCGSTEGGLVDLESSRRSDAGSDYNDFLADAQMRAAINQSLSNSGEGGSAYGGVFDDDDLEGDTGLYDAQEEDDRVQLSHESQLEDTEVVVAAHDHLAKVTLSSDNTATPDQLSALATPIDSVGKTEKAVVASASACSPSPMASPSLSGYSLGASVLNMVGGVADYFHNSVKDAKDAVEYGADTLYTTKDAASEEAQSLMQEVSLYTQEGNVLSTESLQPDISSFDLTSSSLERMKVKPTSDELEDRVPELLLSSPSTRDGQQGYGSIVKRANARPEIDLQVKAQLVRHLQIIEGKLILSTSSVRFVAERVIDEHGSVIVEKKAGVPVNQAWRLLFKRRRWKIDDIVNLYRRRYLLKPTALELFIQSTRKNYFFNLTSDTIVLFHEALMVRKPLLLKRDPSVRRLRHPSSLFRNSPLSHRWVCHDISTFEYLMWLNTIAGRTYNDLTQYPVFPWVISDYESATLDLGRKGTYRDLTKPMGALEPTRLKFSVDRYNSFEDPDIPKFMYGTHYSNIGAVLYYLIRLEPFTSYALSIQGGKFDHADRLFHSIEETWHNCLTDYSDLKELTPEWFYLPEFLVNCNGLELGTRQNGTNVNDVVLPPWARSPEDFIMKNFVALESEYVSANIHHWIDLVFGYKQRGAAAVEANNVFFYLTYEGMVDVDSIADPIVKSSMRSQIAHFGQTPTQVLREPHPQRHSLGSAAVAGDPAYPEPFSLPSADRSRAVFNVPHEAPIVLLKVFPDTSLLVCVDNKGMLSSHRFGRRSLKQQHPHHASSKSKGTVSSFTSSGDPSSEFVELQDRKSRKVLGERRFLSAQPGVSNMVAFLHSGMVICTVGHHDFSARFYSTTDGALLYRLLQHQSVVTSASTSNLGTVLALGCTDGTISVWKVASMNLKLLSSFKIFRGPSVSSKPVHANDYSADQVLLGHNAQINCVSVSDELGICVSGSASNECLAHNLEDGSIFHSYKVPGHLEPGVISLALSNVGHVVLQSMGTGSPTLYSFHLNGTLLAQLVLAEKPMTSLSISARYSKLVVSNNTKALVMTAHSLDDHCVLLDRDDYGEISAQELAPNEMHVVFGVGSGKIVCVPLLSPHSHSDQDVESAL</sequence>
<evidence type="ECO:0000259" key="5">
    <source>
        <dbReference type="PROSITE" id="PS50197"/>
    </source>
</evidence>
<dbReference type="PANTHER" id="PTHR13743">
    <property type="entry name" value="BEIGE/BEACH-RELATED"/>
    <property type="match status" value="1"/>
</dbReference>
<dbReference type="FunFam" id="1.10.1540.10:FF:000001">
    <property type="entry name" value="neurobeachin isoform X1"/>
    <property type="match status" value="1"/>
</dbReference>
<dbReference type="Pfam" id="PF20426">
    <property type="entry name" value="NBCH_WD40"/>
    <property type="match status" value="1"/>
</dbReference>
<dbReference type="Gene3D" id="1.10.1540.10">
    <property type="entry name" value="BEACH domain"/>
    <property type="match status" value="1"/>
</dbReference>
<evidence type="ECO:0000313" key="10">
    <source>
        <dbReference type="Proteomes" id="UP001159659"/>
    </source>
</evidence>
<reference evidence="8" key="2">
    <citation type="submission" date="2022-12" db="EMBL/GenBank/DDBJ databases">
        <authorList>
            <person name="Webb A."/>
        </authorList>
    </citation>
    <scope>NUCLEOTIDE SEQUENCE</scope>
    <source>
        <strain evidence="8">Pf2</strain>
    </source>
</reference>
<feature type="region of interest" description="Disordered" evidence="4">
    <location>
        <begin position="2279"/>
        <end position="2313"/>
    </location>
</feature>
<evidence type="ECO:0000313" key="7">
    <source>
        <dbReference type="EMBL" id="CAH0491345.1"/>
    </source>
</evidence>
<dbReference type="EMBL" id="CANTFK010000980">
    <property type="protein sequence ID" value="CAI5736293.1"/>
    <property type="molecule type" value="Genomic_DNA"/>
</dbReference>
<evidence type="ECO:0000256" key="1">
    <source>
        <dbReference type="ARBA" id="ARBA00022574"/>
    </source>
</evidence>
<dbReference type="InterPro" id="IPR050865">
    <property type="entry name" value="BEACH_Domain"/>
</dbReference>
<name>A0AAV0UK69_9STRA</name>
<dbReference type="PROSITE" id="PS51783">
    <property type="entry name" value="PH_BEACH"/>
    <property type="match status" value="1"/>
</dbReference>
<dbReference type="Pfam" id="PF14844">
    <property type="entry name" value="PH_BEACH"/>
    <property type="match status" value="1"/>
</dbReference>
<evidence type="ECO:0008006" key="11">
    <source>
        <dbReference type="Google" id="ProtNLM"/>
    </source>
</evidence>
<dbReference type="InterPro" id="IPR001680">
    <property type="entry name" value="WD40_rpt"/>
</dbReference>
<keyword evidence="9" id="KW-1185">Reference proteome</keyword>
<dbReference type="SUPFAM" id="SSF50978">
    <property type="entry name" value="WD40 repeat-like"/>
    <property type="match status" value="1"/>
</dbReference>
<dbReference type="InterPro" id="IPR031570">
    <property type="entry name" value="NBEA/BDCP_DUF4704"/>
</dbReference>
<dbReference type="EMBL" id="CAKLBC010001334">
    <property type="protein sequence ID" value="CAH0491345.1"/>
    <property type="molecule type" value="Genomic_DNA"/>
</dbReference>